<accession>A0ABS5ZC03</accession>
<gene>
    <name evidence="1" type="ORF">KCG35_11015</name>
</gene>
<name>A0ABS5ZC03_9GAMM</name>
<proteinExistence type="predicted"/>
<dbReference type="RefSeq" id="WP_215819752.1">
    <property type="nucleotide sequence ID" value="NZ_JAGSOY010000022.1"/>
</dbReference>
<dbReference type="EMBL" id="JAGSOY010000022">
    <property type="protein sequence ID" value="MBU2711592.1"/>
    <property type="molecule type" value="Genomic_DNA"/>
</dbReference>
<evidence type="ECO:0000313" key="2">
    <source>
        <dbReference type="Proteomes" id="UP000690515"/>
    </source>
</evidence>
<reference evidence="1 2" key="1">
    <citation type="submission" date="2021-04" db="EMBL/GenBank/DDBJ databases">
        <authorList>
            <person name="Pira H."/>
            <person name="Risdian C."/>
            <person name="Wink J."/>
        </authorList>
    </citation>
    <scope>NUCLEOTIDE SEQUENCE [LARGE SCALE GENOMIC DNA]</scope>
    <source>
        <strain evidence="1 2">WH53</strain>
    </source>
</reference>
<evidence type="ECO:0000313" key="1">
    <source>
        <dbReference type="EMBL" id="MBU2711592.1"/>
    </source>
</evidence>
<sequence length="64" mass="7175">MNKGGIDNQCTSISDEKGLQSIKPYFSVQHLFWLISKHQANWLIKKCFKALTAVGSASIMRTTC</sequence>
<comment type="caution">
    <text evidence="1">The sequence shown here is derived from an EMBL/GenBank/DDBJ whole genome shotgun (WGS) entry which is preliminary data.</text>
</comment>
<organism evidence="1 2">
    <name type="scientific">Zooshikella harenae</name>
    <dbReference type="NCBI Taxonomy" id="2827238"/>
    <lineage>
        <taxon>Bacteria</taxon>
        <taxon>Pseudomonadati</taxon>
        <taxon>Pseudomonadota</taxon>
        <taxon>Gammaproteobacteria</taxon>
        <taxon>Oceanospirillales</taxon>
        <taxon>Zooshikellaceae</taxon>
        <taxon>Zooshikella</taxon>
    </lineage>
</organism>
<keyword evidence="2" id="KW-1185">Reference proteome</keyword>
<dbReference type="Proteomes" id="UP000690515">
    <property type="component" value="Unassembled WGS sequence"/>
</dbReference>
<protein>
    <submittedName>
        <fullName evidence="1">Uncharacterized protein</fullName>
    </submittedName>
</protein>